<keyword evidence="3" id="KW-1185">Reference proteome</keyword>
<gene>
    <name evidence="2" type="ORF">PXEA_LOCUS8852</name>
</gene>
<feature type="compositionally biased region" description="Acidic residues" evidence="1">
    <location>
        <begin position="252"/>
        <end position="262"/>
    </location>
</feature>
<sequence length="273" mass="29098">MLAAEENTYSVHNEIDAHKDPSSDPGDAKVIVDRGLECRLQTDELLLCPARLESDLLGFDSLDHLGAEVSTKLGNKLFIEGQSSDSSVGWPGSLLPATSPPYPADVASARVPSCPASRPLSPKGPLVKPKPLRPPSEARTTTSPVHPKRGPLPPVPGKPDPRSTRPVLFSPVHCQASRLEEVGIKQPGSEESTSIIMSEPEQSSSTIECLVGTSLPPTASHTSSRQTQKCAKLISPLGSFEMSSSLFSPEAESLEAPEPDQSDESKHMRSDIV</sequence>
<evidence type="ECO:0000256" key="1">
    <source>
        <dbReference type="SAM" id="MobiDB-lite"/>
    </source>
</evidence>
<comment type="caution">
    <text evidence="2">The sequence shown here is derived from an EMBL/GenBank/DDBJ whole genome shotgun (WGS) entry which is preliminary data.</text>
</comment>
<evidence type="ECO:0000313" key="2">
    <source>
        <dbReference type="EMBL" id="VEL15412.1"/>
    </source>
</evidence>
<protein>
    <submittedName>
        <fullName evidence="2">Uncharacterized protein</fullName>
    </submittedName>
</protein>
<dbReference type="EMBL" id="CAAALY010024530">
    <property type="protein sequence ID" value="VEL15412.1"/>
    <property type="molecule type" value="Genomic_DNA"/>
</dbReference>
<dbReference type="AlphaFoldDB" id="A0A3S5BRV1"/>
<reference evidence="2" key="1">
    <citation type="submission" date="2018-11" db="EMBL/GenBank/DDBJ databases">
        <authorList>
            <consortium name="Pathogen Informatics"/>
        </authorList>
    </citation>
    <scope>NUCLEOTIDE SEQUENCE</scope>
</reference>
<feature type="region of interest" description="Disordered" evidence="1">
    <location>
        <begin position="180"/>
        <end position="206"/>
    </location>
</feature>
<feature type="region of interest" description="Disordered" evidence="1">
    <location>
        <begin position="1"/>
        <end position="28"/>
    </location>
</feature>
<feature type="compositionally biased region" description="Basic and acidic residues" evidence="1">
    <location>
        <begin position="13"/>
        <end position="28"/>
    </location>
</feature>
<feature type="region of interest" description="Disordered" evidence="1">
    <location>
        <begin position="105"/>
        <end position="167"/>
    </location>
</feature>
<name>A0A3S5BRV1_9PLAT</name>
<organism evidence="2 3">
    <name type="scientific">Protopolystoma xenopodis</name>
    <dbReference type="NCBI Taxonomy" id="117903"/>
    <lineage>
        <taxon>Eukaryota</taxon>
        <taxon>Metazoa</taxon>
        <taxon>Spiralia</taxon>
        <taxon>Lophotrochozoa</taxon>
        <taxon>Platyhelminthes</taxon>
        <taxon>Monogenea</taxon>
        <taxon>Polyopisthocotylea</taxon>
        <taxon>Polystomatidea</taxon>
        <taxon>Polystomatidae</taxon>
        <taxon>Protopolystoma</taxon>
    </lineage>
</organism>
<feature type="compositionally biased region" description="Polar residues" evidence="1">
    <location>
        <begin position="189"/>
        <end position="206"/>
    </location>
</feature>
<evidence type="ECO:0000313" key="3">
    <source>
        <dbReference type="Proteomes" id="UP000784294"/>
    </source>
</evidence>
<accession>A0A3S5BRV1</accession>
<feature type="region of interest" description="Disordered" evidence="1">
    <location>
        <begin position="243"/>
        <end position="273"/>
    </location>
</feature>
<proteinExistence type="predicted"/>
<feature type="compositionally biased region" description="Basic and acidic residues" evidence="1">
    <location>
        <begin position="263"/>
        <end position="273"/>
    </location>
</feature>
<dbReference type="Proteomes" id="UP000784294">
    <property type="component" value="Unassembled WGS sequence"/>
</dbReference>